<dbReference type="OrthoDB" id="9803618at2"/>
<reference evidence="5 6" key="1">
    <citation type="submission" date="2018-11" db="EMBL/GenBank/DDBJ databases">
        <title>Genomes From Bacteria Associated with the Canine Oral Cavity: a Test Case for Automated Genome-Based Taxonomic Assignment.</title>
        <authorList>
            <person name="Coil D.A."/>
            <person name="Jospin G."/>
            <person name="Darling A.E."/>
            <person name="Wallis C."/>
            <person name="Davis I.J."/>
            <person name="Harris S."/>
            <person name="Eisen J.A."/>
            <person name="Holcombe L.J."/>
            <person name="O'Flynn C."/>
        </authorList>
    </citation>
    <scope>NUCLEOTIDE SEQUENCE [LARGE SCALE GENOMIC DNA]</scope>
    <source>
        <strain evidence="5 6">OH2617_COT-023</strain>
    </source>
</reference>
<protein>
    <submittedName>
        <fullName evidence="5">TldD/PmbA family protein</fullName>
    </submittedName>
</protein>
<dbReference type="Pfam" id="PF19289">
    <property type="entry name" value="PmbA_TldD_3rd"/>
    <property type="match status" value="1"/>
</dbReference>
<dbReference type="EMBL" id="RQYS01000020">
    <property type="protein sequence ID" value="RRD61940.1"/>
    <property type="molecule type" value="Genomic_DNA"/>
</dbReference>
<dbReference type="InterPro" id="IPR002510">
    <property type="entry name" value="Metalloprtase-TldD/E_N"/>
</dbReference>
<feature type="domain" description="Metalloprotease TldD/E central" evidence="4">
    <location>
        <begin position="121"/>
        <end position="225"/>
    </location>
</feature>
<sequence length="439" mass="48816">MITNTQKELARWAMEYALKNGCQAARVSLYNNSNTSFDIRDMKIDQLQQASENGMSIHLFVDGRYGSFSTNRLDRKDLETFIRNGIDSIRYLAEDKARILPDPSLYYKGGGADLQLYDVKFESVRPDDKVALAMKVCDEIMGKDERVLSAGSSYNDGDNFRYMVASNGFEGESSNSFFSLSGRASIKGEGDARPESFWYDASLYYDTLIKEGIGTKALERVRRKLGQRKVASARMPMVVDFLSSARLLSPVISALYGSSIQQKNSFLLDKLNQKALGEKMTLTDEPHLLRSSGARYFDNEGIATQQRKVFDQGTLQTYYIDTYYANKLGTQSTVNSPSILTMPLGTKDMNGLVASVDKGILVTGFNGGNCNTTTGDFSYGIEGFLIEKGQLTQPVNEMNITGNMLALWSNLVETGNDPRLSSSWRIPSLLFDEVDFSGI</sequence>
<name>A0A3P1XV50_TANFO</name>
<dbReference type="InterPro" id="IPR045569">
    <property type="entry name" value="Metalloprtase-TldD/E_C"/>
</dbReference>
<dbReference type="GO" id="GO:0005829">
    <property type="term" value="C:cytosol"/>
    <property type="evidence" value="ECO:0007669"/>
    <property type="project" value="TreeGrafter"/>
</dbReference>
<dbReference type="RefSeq" id="WP_124751283.1">
    <property type="nucleotide sequence ID" value="NZ_RQYS01000020.1"/>
</dbReference>
<dbReference type="PANTHER" id="PTHR43421">
    <property type="entry name" value="METALLOPROTEASE PMBA"/>
    <property type="match status" value="1"/>
</dbReference>
<dbReference type="PANTHER" id="PTHR43421:SF1">
    <property type="entry name" value="METALLOPROTEASE PMBA"/>
    <property type="match status" value="1"/>
</dbReference>
<evidence type="ECO:0000256" key="1">
    <source>
        <dbReference type="ARBA" id="ARBA00005836"/>
    </source>
</evidence>
<dbReference type="Proteomes" id="UP000278609">
    <property type="component" value="Unassembled WGS sequence"/>
</dbReference>
<dbReference type="Pfam" id="PF01523">
    <property type="entry name" value="PmbA_TldD_1st"/>
    <property type="match status" value="1"/>
</dbReference>
<evidence type="ECO:0000259" key="4">
    <source>
        <dbReference type="Pfam" id="PF19290"/>
    </source>
</evidence>
<evidence type="ECO:0000313" key="5">
    <source>
        <dbReference type="EMBL" id="RRD61940.1"/>
    </source>
</evidence>
<dbReference type="InterPro" id="IPR045570">
    <property type="entry name" value="Metalloprtase-TldD/E_cen_dom"/>
</dbReference>
<gene>
    <name evidence="5" type="ORF">EII40_05520</name>
</gene>
<dbReference type="AlphaFoldDB" id="A0A3P1XV50"/>
<comment type="similarity">
    <text evidence="1">Belongs to the peptidase U62 family.</text>
</comment>
<dbReference type="InterPro" id="IPR047657">
    <property type="entry name" value="PmbA"/>
</dbReference>
<evidence type="ECO:0000259" key="3">
    <source>
        <dbReference type="Pfam" id="PF19289"/>
    </source>
</evidence>
<comment type="caution">
    <text evidence="5">The sequence shown here is derived from an EMBL/GenBank/DDBJ whole genome shotgun (WGS) entry which is preliminary data.</text>
</comment>
<dbReference type="Gene3D" id="3.30.2290.10">
    <property type="entry name" value="PmbA/TldD superfamily"/>
    <property type="match status" value="1"/>
</dbReference>
<organism evidence="5 6">
    <name type="scientific">Tannerella forsythia</name>
    <name type="common">Bacteroides forsythus</name>
    <dbReference type="NCBI Taxonomy" id="28112"/>
    <lineage>
        <taxon>Bacteria</taxon>
        <taxon>Pseudomonadati</taxon>
        <taxon>Bacteroidota</taxon>
        <taxon>Bacteroidia</taxon>
        <taxon>Bacteroidales</taxon>
        <taxon>Tannerellaceae</taxon>
        <taxon>Tannerella</taxon>
    </lineage>
</organism>
<proteinExistence type="inferred from homology"/>
<feature type="domain" description="Metalloprotease TldD/E N-terminal" evidence="2">
    <location>
        <begin position="26"/>
        <end position="85"/>
    </location>
</feature>
<evidence type="ECO:0000313" key="6">
    <source>
        <dbReference type="Proteomes" id="UP000278609"/>
    </source>
</evidence>
<dbReference type="InterPro" id="IPR036059">
    <property type="entry name" value="TldD/PmbA_sf"/>
</dbReference>
<dbReference type="GO" id="GO:0006508">
    <property type="term" value="P:proteolysis"/>
    <property type="evidence" value="ECO:0007669"/>
    <property type="project" value="InterPro"/>
</dbReference>
<dbReference type="InterPro" id="IPR035068">
    <property type="entry name" value="TldD/PmbA_N"/>
</dbReference>
<dbReference type="Pfam" id="PF19290">
    <property type="entry name" value="PmbA_TldD_2nd"/>
    <property type="match status" value="1"/>
</dbReference>
<feature type="domain" description="Metalloprotease TldD/E C-terminal" evidence="3">
    <location>
        <begin position="233"/>
        <end position="438"/>
    </location>
</feature>
<evidence type="ECO:0000259" key="2">
    <source>
        <dbReference type="Pfam" id="PF01523"/>
    </source>
</evidence>
<accession>A0A3P1XV50</accession>
<dbReference type="SUPFAM" id="SSF111283">
    <property type="entry name" value="Putative modulator of DNA gyrase, PmbA/TldD"/>
    <property type="match status" value="1"/>
</dbReference>
<dbReference type="GO" id="GO:0008237">
    <property type="term" value="F:metallopeptidase activity"/>
    <property type="evidence" value="ECO:0007669"/>
    <property type="project" value="InterPro"/>
</dbReference>